<keyword evidence="4 6" id="KW-0472">Membrane</keyword>
<dbReference type="AlphaFoldDB" id="A0A9X7PG12"/>
<organism evidence="8 9">
    <name type="scientific">Streptosporangium nondiastaticum</name>
    <dbReference type="NCBI Taxonomy" id="35764"/>
    <lineage>
        <taxon>Bacteria</taxon>
        <taxon>Bacillati</taxon>
        <taxon>Actinomycetota</taxon>
        <taxon>Actinomycetes</taxon>
        <taxon>Streptosporangiales</taxon>
        <taxon>Streptosporangiaceae</taxon>
        <taxon>Streptosporangium</taxon>
    </lineage>
</organism>
<dbReference type="InterPro" id="IPR020846">
    <property type="entry name" value="MFS_dom"/>
</dbReference>
<sequence>MRVREEPPVSAPTPAEEAQQARQAQRAPVVRLWLAAFCGYLSLGSTLQTLPSFTEDRFHAAPWTVAAVVGVASLAAAVCRPFAGRAVDAGQPRRTVVLGAVFGALGGLGHLWAPGLSVLVAARLLLGAGEGTLFTSAISWVMRGSADSRRARVAGWFGLSMWGGLSAGPVLAGLLHAWRGDSAVWAAVTLLPLAGMALAISTRNPAAPPPTAPGPGALLPRGSRLPGLAYLLTSYGYGAISTVLLLYLRHEDIGGGRAALAVFAVAFLITRAVGSPMVDRLGGVPAFVVAAAVEACGLLVLACWADETGALLGTAVTGAGVALLYPAMIAVIVGRSPRGQQGAAVGVMISFWDLGIMVSGFISGAVAGALGYAWSFVLSAGLSVAGAAITVCFLRARRGAPEHGVAARDTERSAPR</sequence>
<protein>
    <submittedName>
        <fullName evidence="8">MFS transporter</fullName>
    </submittedName>
</protein>
<dbReference type="Proteomes" id="UP000242427">
    <property type="component" value="Unassembled WGS sequence"/>
</dbReference>
<dbReference type="GO" id="GO:0022857">
    <property type="term" value="F:transmembrane transporter activity"/>
    <property type="evidence" value="ECO:0007669"/>
    <property type="project" value="InterPro"/>
</dbReference>
<evidence type="ECO:0000256" key="1">
    <source>
        <dbReference type="ARBA" id="ARBA00004651"/>
    </source>
</evidence>
<dbReference type="Pfam" id="PF07690">
    <property type="entry name" value="MFS_1"/>
    <property type="match status" value="1"/>
</dbReference>
<feature type="transmembrane region" description="Helical" evidence="6">
    <location>
        <begin position="153"/>
        <end position="177"/>
    </location>
</feature>
<feature type="transmembrane region" description="Helical" evidence="6">
    <location>
        <begin position="228"/>
        <end position="248"/>
    </location>
</feature>
<dbReference type="PANTHER" id="PTHR23531">
    <property type="entry name" value="QUINOLENE RESISTANCE PROTEIN NORA"/>
    <property type="match status" value="1"/>
</dbReference>
<keyword evidence="2 6" id="KW-0812">Transmembrane</keyword>
<dbReference type="EMBL" id="PXWG01000064">
    <property type="protein sequence ID" value="PSJ26665.1"/>
    <property type="molecule type" value="Genomic_DNA"/>
</dbReference>
<feature type="transmembrane region" description="Helical" evidence="6">
    <location>
        <begin position="254"/>
        <end position="274"/>
    </location>
</feature>
<keyword evidence="9" id="KW-1185">Reference proteome</keyword>
<dbReference type="OrthoDB" id="3461193at2"/>
<feature type="transmembrane region" description="Helical" evidence="6">
    <location>
        <begin position="345"/>
        <end position="366"/>
    </location>
</feature>
<proteinExistence type="predicted"/>
<name>A0A9X7PG12_9ACTN</name>
<evidence type="ECO:0000256" key="4">
    <source>
        <dbReference type="ARBA" id="ARBA00023136"/>
    </source>
</evidence>
<dbReference type="SUPFAM" id="SSF103473">
    <property type="entry name" value="MFS general substrate transporter"/>
    <property type="match status" value="1"/>
</dbReference>
<reference evidence="8 9" key="1">
    <citation type="submission" date="2018-03" db="EMBL/GenBank/DDBJ databases">
        <title>Chitinolytic properties of Streptosporangium nondiastaticum TBG75A20.</title>
        <authorList>
            <person name="Gayathri V."/>
            <person name="Shiburaj S."/>
        </authorList>
    </citation>
    <scope>NUCLEOTIDE SEQUENCE [LARGE SCALE GENOMIC DNA]</scope>
    <source>
        <strain evidence="8 9">TBG75A20</strain>
    </source>
</reference>
<feature type="transmembrane region" description="Helical" evidence="6">
    <location>
        <begin position="60"/>
        <end position="83"/>
    </location>
</feature>
<feature type="domain" description="Major facilitator superfamily (MFS) profile" evidence="7">
    <location>
        <begin position="28"/>
        <end position="398"/>
    </location>
</feature>
<keyword evidence="3 6" id="KW-1133">Transmembrane helix</keyword>
<feature type="transmembrane region" description="Helical" evidence="6">
    <location>
        <begin position="286"/>
        <end position="305"/>
    </location>
</feature>
<feature type="transmembrane region" description="Helical" evidence="6">
    <location>
        <begin position="183"/>
        <end position="200"/>
    </location>
</feature>
<feature type="transmembrane region" description="Helical" evidence="6">
    <location>
        <begin position="119"/>
        <end position="141"/>
    </location>
</feature>
<dbReference type="GO" id="GO:0005886">
    <property type="term" value="C:plasma membrane"/>
    <property type="evidence" value="ECO:0007669"/>
    <property type="project" value="UniProtKB-SubCell"/>
</dbReference>
<dbReference type="InterPro" id="IPR011701">
    <property type="entry name" value="MFS"/>
</dbReference>
<evidence type="ECO:0000256" key="6">
    <source>
        <dbReference type="SAM" id="Phobius"/>
    </source>
</evidence>
<gene>
    <name evidence="8" type="ORF">B7P34_21665</name>
</gene>
<feature type="transmembrane region" description="Helical" evidence="6">
    <location>
        <begin position="29"/>
        <end position="48"/>
    </location>
</feature>
<feature type="transmembrane region" description="Helical" evidence="6">
    <location>
        <begin position="311"/>
        <end position="333"/>
    </location>
</feature>
<feature type="transmembrane region" description="Helical" evidence="6">
    <location>
        <begin position="95"/>
        <end position="113"/>
    </location>
</feature>
<evidence type="ECO:0000256" key="5">
    <source>
        <dbReference type="SAM" id="MobiDB-lite"/>
    </source>
</evidence>
<feature type="transmembrane region" description="Helical" evidence="6">
    <location>
        <begin position="372"/>
        <end position="394"/>
    </location>
</feature>
<dbReference type="InterPro" id="IPR052714">
    <property type="entry name" value="MFS_Exporter"/>
</dbReference>
<comment type="caution">
    <text evidence="8">The sequence shown here is derived from an EMBL/GenBank/DDBJ whole genome shotgun (WGS) entry which is preliminary data.</text>
</comment>
<dbReference type="InterPro" id="IPR036259">
    <property type="entry name" value="MFS_trans_sf"/>
</dbReference>
<evidence type="ECO:0000256" key="2">
    <source>
        <dbReference type="ARBA" id="ARBA00022692"/>
    </source>
</evidence>
<feature type="region of interest" description="Disordered" evidence="5">
    <location>
        <begin position="1"/>
        <end position="21"/>
    </location>
</feature>
<evidence type="ECO:0000256" key="3">
    <source>
        <dbReference type="ARBA" id="ARBA00022989"/>
    </source>
</evidence>
<dbReference type="Gene3D" id="1.20.1250.20">
    <property type="entry name" value="MFS general substrate transporter like domains"/>
    <property type="match status" value="2"/>
</dbReference>
<evidence type="ECO:0000313" key="9">
    <source>
        <dbReference type="Proteomes" id="UP000242427"/>
    </source>
</evidence>
<dbReference type="PROSITE" id="PS50850">
    <property type="entry name" value="MFS"/>
    <property type="match status" value="1"/>
</dbReference>
<evidence type="ECO:0000259" key="7">
    <source>
        <dbReference type="PROSITE" id="PS50850"/>
    </source>
</evidence>
<accession>A0A9X7PG12</accession>
<comment type="subcellular location">
    <subcellularLocation>
        <location evidence="1">Cell membrane</location>
        <topology evidence="1">Multi-pass membrane protein</topology>
    </subcellularLocation>
</comment>
<dbReference type="PANTHER" id="PTHR23531:SF1">
    <property type="entry name" value="QUINOLENE RESISTANCE PROTEIN NORA"/>
    <property type="match status" value="1"/>
</dbReference>
<evidence type="ECO:0000313" key="8">
    <source>
        <dbReference type="EMBL" id="PSJ26665.1"/>
    </source>
</evidence>